<dbReference type="RefSeq" id="WP_172594884.1">
    <property type="nucleotide sequence ID" value="NZ_LR134516.1"/>
</dbReference>
<dbReference type="Gene3D" id="3.10.450.40">
    <property type="match status" value="1"/>
</dbReference>
<proteinExistence type="predicted"/>
<evidence type="ECO:0000313" key="3">
    <source>
        <dbReference type="EMBL" id="VEJ20679.1"/>
    </source>
</evidence>
<dbReference type="Pfam" id="PF03413">
    <property type="entry name" value="PepSY"/>
    <property type="match status" value="1"/>
</dbReference>
<dbReference type="EMBL" id="LR134516">
    <property type="protein sequence ID" value="VEJ20679.1"/>
    <property type="molecule type" value="Genomic_DNA"/>
</dbReference>
<dbReference type="KEGG" id="nani:NCTC12227_00389"/>
<dbReference type="Proteomes" id="UP000268229">
    <property type="component" value="Chromosome"/>
</dbReference>
<keyword evidence="4" id="KW-1185">Reference proteome</keyword>
<reference evidence="3 4" key="1">
    <citation type="submission" date="2018-12" db="EMBL/GenBank/DDBJ databases">
        <authorList>
            <consortium name="Pathogen Informatics"/>
        </authorList>
    </citation>
    <scope>NUCLEOTIDE SEQUENCE [LARGE SCALE GENOMIC DNA]</scope>
    <source>
        <strain evidence="3 4">NCTC12227</strain>
    </source>
</reference>
<name>A0A3S5A260_9NEIS</name>
<organism evidence="3 4">
    <name type="scientific">Neisseria animaloris</name>
    <dbReference type="NCBI Taxonomy" id="326522"/>
    <lineage>
        <taxon>Bacteria</taxon>
        <taxon>Pseudomonadati</taxon>
        <taxon>Pseudomonadota</taxon>
        <taxon>Betaproteobacteria</taxon>
        <taxon>Neisseriales</taxon>
        <taxon>Neisseriaceae</taxon>
        <taxon>Neisseria</taxon>
    </lineage>
</organism>
<protein>
    <submittedName>
        <fullName evidence="3">Peptidase propeptide and YPEB domain</fullName>
    </submittedName>
</protein>
<evidence type="ECO:0000256" key="1">
    <source>
        <dbReference type="SAM" id="SignalP"/>
    </source>
</evidence>
<sequence>MHLPQKIFSTVTLTAAALLVTADAAPSAKSNTPRQAAAAAKNVVKGHITDINLTRSYGRSYYEINIASNKRSYEVLVDAQQGRVLSVIPDYEPE</sequence>
<feature type="chain" id="PRO_5018751336" evidence="1">
    <location>
        <begin position="25"/>
        <end position="94"/>
    </location>
</feature>
<feature type="signal peptide" evidence="1">
    <location>
        <begin position="1"/>
        <end position="24"/>
    </location>
</feature>
<dbReference type="InterPro" id="IPR025711">
    <property type="entry name" value="PepSY"/>
</dbReference>
<dbReference type="STRING" id="326522.BWD08_01690"/>
<accession>A0A3S5A260</accession>
<evidence type="ECO:0000313" key="4">
    <source>
        <dbReference type="Proteomes" id="UP000268229"/>
    </source>
</evidence>
<gene>
    <name evidence="3" type="ORF">NCTC12227_00389</name>
</gene>
<feature type="domain" description="PepSY" evidence="2">
    <location>
        <begin position="34"/>
        <end position="87"/>
    </location>
</feature>
<keyword evidence="1" id="KW-0732">Signal</keyword>
<evidence type="ECO:0000259" key="2">
    <source>
        <dbReference type="Pfam" id="PF03413"/>
    </source>
</evidence>
<dbReference type="AlphaFoldDB" id="A0A3S5A260"/>